<dbReference type="EMBL" id="CP118247">
    <property type="protein sequence ID" value="WDR04801.1"/>
    <property type="molecule type" value="Genomic_DNA"/>
</dbReference>
<dbReference type="RefSeq" id="WP_282210322.1">
    <property type="nucleotide sequence ID" value="NZ_CP118247.1"/>
</dbReference>
<reference evidence="1 2" key="1">
    <citation type="submission" date="2023-02" db="EMBL/GenBank/DDBJ databases">
        <title>Devosia chondri sp. nov., isolated from the phycosphere of marine algae.</title>
        <authorList>
            <person name="Kim J.M."/>
            <person name="Lee J.K."/>
            <person name="Choi B.J."/>
            <person name="Bayburt H."/>
            <person name="Jeon C.O."/>
        </authorList>
    </citation>
    <scope>NUCLEOTIDE SEQUENCE [LARGE SCALE GENOMIC DNA]</scope>
    <source>
        <strain evidence="1 2">G2-5</strain>
    </source>
</reference>
<evidence type="ECO:0000313" key="1">
    <source>
        <dbReference type="EMBL" id="WDR04801.1"/>
    </source>
</evidence>
<name>A0ABY7YU69_9HYPH</name>
<protein>
    <submittedName>
        <fullName evidence="1">Uncharacterized protein</fullName>
    </submittedName>
</protein>
<sequence>MYAVDQHDFYTNEMKYLGNKDEVFPRDVIHTYKLADAIERLLAITAVPQDFEPARLDDRIAKIRLWIAQAYAFGHVFMVPTKMWSIRITNEADHWYHSKVGDYEDLYHFVRDYSQLFDGYEAVAKVALIFSNGVSRKYSKEQFQRSAPATAIVDATAALTHANIPHRYIVAGDDWIKDSLLSEDLTNLDAVVCFDKEYLNDAQTRKLDEIGTKLITWTNAEQLLSTITPSISVHGADNIVVQARENKDDASAPLILHLVNFNLDHDDDAFTVQNDVDIALGRSLTGRAFTSARFYAPGVEPVALQINSQGEETVIRVPHLSMWGILTLA</sequence>
<dbReference type="Proteomes" id="UP001222118">
    <property type="component" value="Chromosome"/>
</dbReference>
<keyword evidence="2" id="KW-1185">Reference proteome</keyword>
<proteinExistence type="predicted"/>
<evidence type="ECO:0000313" key="2">
    <source>
        <dbReference type="Proteomes" id="UP001222118"/>
    </source>
</evidence>
<accession>A0ABY7YU69</accession>
<organism evidence="1 2">
    <name type="scientific">Devosia rhodophyticola</name>
    <dbReference type="NCBI Taxonomy" id="3026423"/>
    <lineage>
        <taxon>Bacteria</taxon>
        <taxon>Pseudomonadati</taxon>
        <taxon>Pseudomonadota</taxon>
        <taxon>Alphaproteobacteria</taxon>
        <taxon>Hyphomicrobiales</taxon>
        <taxon>Devosiaceae</taxon>
        <taxon>Devosia</taxon>
    </lineage>
</organism>
<gene>
    <name evidence="1" type="ORF">PSQ90_10800</name>
</gene>